<feature type="domain" description="F-box" evidence="2">
    <location>
        <begin position="14"/>
        <end position="59"/>
    </location>
</feature>
<evidence type="ECO:0000256" key="1">
    <source>
        <dbReference type="SAM" id="MobiDB-lite"/>
    </source>
</evidence>
<dbReference type="PROSITE" id="PS50181">
    <property type="entry name" value="FBOX"/>
    <property type="match status" value="1"/>
</dbReference>
<feature type="region of interest" description="Disordered" evidence="1">
    <location>
        <begin position="254"/>
        <end position="275"/>
    </location>
</feature>
<evidence type="ECO:0000259" key="2">
    <source>
        <dbReference type="PROSITE" id="PS50181"/>
    </source>
</evidence>
<keyword evidence="4" id="KW-1185">Reference proteome</keyword>
<feature type="compositionally biased region" description="Low complexity" evidence="1">
    <location>
        <begin position="265"/>
        <end position="275"/>
    </location>
</feature>
<gene>
    <name evidence="3" type="ORF">HMN09_01156800</name>
</gene>
<dbReference type="Pfam" id="PF00646">
    <property type="entry name" value="F-box"/>
    <property type="match status" value="1"/>
</dbReference>
<feature type="compositionally biased region" description="Polar residues" evidence="1">
    <location>
        <begin position="301"/>
        <end position="311"/>
    </location>
</feature>
<dbReference type="InterPro" id="IPR036047">
    <property type="entry name" value="F-box-like_dom_sf"/>
</dbReference>
<dbReference type="OrthoDB" id="3047730at2759"/>
<comment type="caution">
    <text evidence="3">The sequence shown here is derived from an EMBL/GenBank/DDBJ whole genome shotgun (WGS) entry which is preliminary data.</text>
</comment>
<organism evidence="3 4">
    <name type="scientific">Mycena chlorophos</name>
    <name type="common">Agaric fungus</name>
    <name type="synonym">Agaricus chlorophos</name>
    <dbReference type="NCBI Taxonomy" id="658473"/>
    <lineage>
        <taxon>Eukaryota</taxon>
        <taxon>Fungi</taxon>
        <taxon>Dikarya</taxon>
        <taxon>Basidiomycota</taxon>
        <taxon>Agaricomycotina</taxon>
        <taxon>Agaricomycetes</taxon>
        <taxon>Agaricomycetidae</taxon>
        <taxon>Agaricales</taxon>
        <taxon>Marasmiineae</taxon>
        <taxon>Mycenaceae</taxon>
        <taxon>Mycena</taxon>
    </lineage>
</organism>
<dbReference type="InterPro" id="IPR001810">
    <property type="entry name" value="F-box_dom"/>
</dbReference>
<feature type="region of interest" description="Disordered" evidence="1">
    <location>
        <begin position="291"/>
        <end position="344"/>
    </location>
</feature>
<evidence type="ECO:0000313" key="3">
    <source>
        <dbReference type="EMBL" id="KAF7294281.1"/>
    </source>
</evidence>
<feature type="region of interest" description="Disordered" evidence="1">
    <location>
        <begin position="389"/>
        <end position="455"/>
    </location>
</feature>
<evidence type="ECO:0000313" key="4">
    <source>
        <dbReference type="Proteomes" id="UP000613580"/>
    </source>
</evidence>
<protein>
    <submittedName>
        <fullName evidence="3">F-box domain-containing protein</fullName>
    </submittedName>
</protein>
<reference evidence="3" key="1">
    <citation type="submission" date="2020-05" db="EMBL/GenBank/DDBJ databases">
        <title>Mycena genomes resolve the evolution of fungal bioluminescence.</title>
        <authorList>
            <person name="Tsai I.J."/>
        </authorList>
    </citation>
    <scope>NUCLEOTIDE SEQUENCE</scope>
    <source>
        <strain evidence="3">110903Hualien_Pintung</strain>
    </source>
</reference>
<sequence>MSSKSRPSSPGPMGKSLTSLSNELLLLIFQPLDNEDTTSASCCCRRFRALLVPAVFRSIRWPASQQEFPPRNLWPYISFLKLSENELEHYTADMRVAVASQIRDALPHMDRLRAFLLDKTIGGGMWPGLLDAFSALAAPCKLLINSGWYLSDDDMFVLPPRDTELRFSAFDYPFPFAYKEKEDCVTRRTMDLWQAEIYNVRGIIQATSKTMNTLQLPGELLRAMEGTTWTALTHLVLYGLWPTRANDTSDYTFVERRRPTPPSGLPESPSESGFSTTLEIVDDSVEAQDPPIHTTEEREPSVSNSAPQSSPAPEPTVMSPSVLHTPEIPPRPEESVSEPAAEIEGKEHSEFALLEDAPTAPARGPSPPAASLPASETFLGLDERVAERETLQRETTPVVETMTAPGLSSTAAPPVFEPVSSSGSPSEQPTDAVAPGPSTSNQPQNPPPSSPAIPNRSPLLVILESMPHLRVPTIQLLIQEEDEGPLGGLVCSSDERSIPISPTSFLRHLTRFEATCLAEDDRLVDYLPNTLVSLAIPRHPYMLEEGMARLELTPASVLSKLKNASFPHLRTLRLWYAIRNPTDLESEKELHDLLANKFPGIQHFELCRRWVHTSESLEGLWDPLPAICNLVYRFKALRTLRFDAHLPGLVGLVPFTYRNDDYYAMIGRLHVIASAIVNEAPWIKRVQMFSQFGLNQDLYWETWSVVPDGEGKVKLDRPAPIVDG</sequence>
<name>A0A8H6S8V7_MYCCL</name>
<feature type="compositionally biased region" description="Polar residues" evidence="1">
    <location>
        <begin position="419"/>
        <end position="429"/>
    </location>
</feature>
<dbReference type="Proteomes" id="UP000613580">
    <property type="component" value="Unassembled WGS sequence"/>
</dbReference>
<accession>A0A8H6S8V7</accession>
<dbReference type="AlphaFoldDB" id="A0A8H6S8V7"/>
<proteinExistence type="predicted"/>
<dbReference type="SUPFAM" id="SSF81383">
    <property type="entry name" value="F-box domain"/>
    <property type="match status" value="1"/>
</dbReference>
<dbReference type="EMBL" id="JACAZE010000019">
    <property type="protein sequence ID" value="KAF7294281.1"/>
    <property type="molecule type" value="Genomic_DNA"/>
</dbReference>
<dbReference type="Gene3D" id="1.20.1280.50">
    <property type="match status" value="1"/>
</dbReference>